<evidence type="ECO:0000256" key="15">
    <source>
        <dbReference type="ARBA" id="ARBA00023157"/>
    </source>
</evidence>
<dbReference type="GO" id="GO:0016020">
    <property type="term" value="C:membrane"/>
    <property type="evidence" value="ECO:0007669"/>
    <property type="project" value="UniProtKB-SubCell"/>
</dbReference>
<dbReference type="GO" id="GO:0000166">
    <property type="term" value="F:nucleotide binding"/>
    <property type="evidence" value="ECO:0007669"/>
    <property type="project" value="UniProtKB-KW"/>
</dbReference>
<keyword evidence="10" id="KW-0479">Metal-binding</keyword>
<comment type="similarity">
    <text evidence="4">Belongs to the glycosyltransferase 31 family. Beta3-Gal-T subfamily.</text>
</comment>
<dbReference type="RefSeq" id="XP_029008049.1">
    <property type="nucleotide sequence ID" value="XM_029152216.3"/>
</dbReference>
<name>A0A6P7MNR8_BETSP</name>
<evidence type="ECO:0000256" key="5">
    <source>
        <dbReference type="ARBA" id="ARBA00011748"/>
    </source>
</evidence>
<evidence type="ECO:0000259" key="21">
    <source>
        <dbReference type="Pfam" id="PF02434"/>
    </source>
</evidence>
<evidence type="ECO:0000256" key="6">
    <source>
        <dbReference type="ARBA" id="ARBA00012557"/>
    </source>
</evidence>
<dbReference type="KEGG" id="bspl:114856336"/>
<comment type="pathway">
    <text evidence="3">Protein modification; protein glycosylation.</text>
</comment>
<organism evidence="22 23">
    <name type="scientific">Betta splendens</name>
    <name type="common">Siamese fighting fish</name>
    <dbReference type="NCBI Taxonomy" id="158456"/>
    <lineage>
        <taxon>Eukaryota</taxon>
        <taxon>Metazoa</taxon>
        <taxon>Chordata</taxon>
        <taxon>Craniata</taxon>
        <taxon>Vertebrata</taxon>
        <taxon>Euteleostomi</taxon>
        <taxon>Actinopterygii</taxon>
        <taxon>Neopterygii</taxon>
        <taxon>Teleostei</taxon>
        <taxon>Neoteleostei</taxon>
        <taxon>Acanthomorphata</taxon>
        <taxon>Anabantaria</taxon>
        <taxon>Anabantiformes</taxon>
        <taxon>Anabantoidei</taxon>
        <taxon>Osphronemidae</taxon>
        <taxon>Betta</taxon>
    </lineage>
</organism>
<feature type="compositionally biased region" description="Basic and acidic residues" evidence="19">
    <location>
        <begin position="383"/>
        <end position="394"/>
    </location>
</feature>
<keyword evidence="14 20" id="KW-0472">Membrane</keyword>
<evidence type="ECO:0000256" key="14">
    <source>
        <dbReference type="ARBA" id="ARBA00023136"/>
    </source>
</evidence>
<dbReference type="Pfam" id="PF02434">
    <property type="entry name" value="Fringe"/>
    <property type="match status" value="1"/>
</dbReference>
<comment type="subcellular location">
    <subcellularLocation>
        <location evidence="2">Membrane</location>
        <topology evidence="2">Single-pass type II membrane protein</topology>
    </subcellularLocation>
</comment>
<evidence type="ECO:0000313" key="24">
    <source>
        <dbReference type="RefSeq" id="XP_029008049.1"/>
    </source>
</evidence>
<dbReference type="PANTHER" id="PTHR23033:SF45">
    <property type="entry name" value="GLYCOPROTEIN-N-ACETYLGALACTOSAMINE 3-BETA-GALACTOSYLTRANSFERASE 1-B"/>
    <property type="match status" value="1"/>
</dbReference>
<dbReference type="RefSeq" id="XP_029008048.1">
    <property type="nucleotide sequence ID" value="XM_029152215.3"/>
</dbReference>
<evidence type="ECO:0000256" key="18">
    <source>
        <dbReference type="ARBA" id="ARBA00059245"/>
    </source>
</evidence>
<accession>A0A6P7MNR8</accession>
<evidence type="ECO:0000256" key="12">
    <source>
        <dbReference type="ARBA" id="ARBA00022968"/>
    </source>
</evidence>
<evidence type="ECO:0000256" key="1">
    <source>
        <dbReference type="ARBA" id="ARBA00001936"/>
    </source>
</evidence>
<dbReference type="Proteomes" id="UP000515150">
    <property type="component" value="Chromosome 5"/>
</dbReference>
<keyword evidence="7" id="KW-0328">Glycosyltransferase</keyword>
<keyword evidence="16" id="KW-0464">Manganese</keyword>
<feature type="transmembrane region" description="Helical" evidence="20">
    <location>
        <begin position="6"/>
        <end position="25"/>
    </location>
</feature>
<evidence type="ECO:0000256" key="10">
    <source>
        <dbReference type="ARBA" id="ARBA00022723"/>
    </source>
</evidence>
<keyword evidence="22" id="KW-1185">Reference proteome</keyword>
<dbReference type="UniPathway" id="UPA00378"/>
<dbReference type="OrthoDB" id="414175at2759"/>
<protein>
    <recommendedName>
        <fullName evidence="6">N-acetylgalactosaminide beta-1,3-galactosyltransferase</fullName>
        <ecNumber evidence="6">2.4.1.122</ecNumber>
    </recommendedName>
</protein>
<keyword evidence="9 20" id="KW-0812">Transmembrane</keyword>
<evidence type="ECO:0000256" key="17">
    <source>
        <dbReference type="ARBA" id="ARBA00048842"/>
    </source>
</evidence>
<dbReference type="GeneID" id="114856336"/>
<evidence type="ECO:0000256" key="7">
    <source>
        <dbReference type="ARBA" id="ARBA00022676"/>
    </source>
</evidence>
<evidence type="ECO:0000256" key="16">
    <source>
        <dbReference type="ARBA" id="ARBA00023211"/>
    </source>
</evidence>
<evidence type="ECO:0000313" key="22">
    <source>
        <dbReference type="Proteomes" id="UP000515150"/>
    </source>
</evidence>
<evidence type="ECO:0000256" key="8">
    <source>
        <dbReference type="ARBA" id="ARBA00022679"/>
    </source>
</evidence>
<comment type="cofactor">
    <cofactor evidence="1">
        <name>Mn(2+)</name>
        <dbReference type="ChEBI" id="CHEBI:29035"/>
    </cofactor>
</comment>
<dbReference type="PANTHER" id="PTHR23033">
    <property type="entry name" value="BETA1,3-GALACTOSYLTRANSFERASE"/>
    <property type="match status" value="1"/>
</dbReference>
<dbReference type="Gene3D" id="3.90.550.50">
    <property type="match status" value="1"/>
</dbReference>
<dbReference type="GO" id="GO:0046872">
    <property type="term" value="F:metal ion binding"/>
    <property type="evidence" value="ECO:0007669"/>
    <property type="project" value="UniProtKB-KW"/>
</dbReference>
<dbReference type="FunFam" id="3.90.550.50:FF:000007">
    <property type="entry name" value="Glycoprotein-N-acetylgalactosamine 3-beta-galactosyltransferase 1"/>
    <property type="match status" value="1"/>
</dbReference>
<dbReference type="AlphaFoldDB" id="A0A6P7MNR8"/>
<keyword evidence="11" id="KW-0547">Nucleotide-binding</keyword>
<proteinExistence type="inferred from homology"/>
<evidence type="ECO:0000256" key="4">
    <source>
        <dbReference type="ARBA" id="ARBA00006462"/>
    </source>
</evidence>
<dbReference type="InterPro" id="IPR026050">
    <property type="entry name" value="C1GALT1/C1GALT1_chp1"/>
</dbReference>
<gene>
    <name evidence="23 24" type="primary">c1galt1lb</name>
</gene>
<dbReference type="InterPro" id="IPR003378">
    <property type="entry name" value="Fringe-like_glycosylTrfase"/>
</dbReference>
<comment type="subunit">
    <text evidence="5">Homodimer; disulfide-linked.</text>
</comment>
<evidence type="ECO:0000256" key="9">
    <source>
        <dbReference type="ARBA" id="ARBA00022692"/>
    </source>
</evidence>
<reference evidence="23 24" key="1">
    <citation type="submission" date="2025-04" db="UniProtKB">
        <authorList>
            <consortium name="RefSeq"/>
        </authorList>
    </citation>
    <scope>IDENTIFICATION</scope>
</reference>
<evidence type="ECO:0000256" key="3">
    <source>
        <dbReference type="ARBA" id="ARBA00004922"/>
    </source>
</evidence>
<comment type="catalytic activity">
    <reaction evidence="17">
        <text>an N-acetyl-alpha-D-galactosaminyl derivative + UDP-alpha-D-galactose = a beta-D-galactosyl-(1-&gt;3)-N-acetyl-alpha-D-galactosaminyl derivative + UDP + H(+)</text>
        <dbReference type="Rhea" id="RHEA:15621"/>
        <dbReference type="ChEBI" id="CHEBI:15378"/>
        <dbReference type="ChEBI" id="CHEBI:28257"/>
        <dbReference type="ChEBI" id="CHEBI:58223"/>
        <dbReference type="ChEBI" id="CHEBI:66914"/>
        <dbReference type="ChEBI" id="CHEBI:133470"/>
        <dbReference type="EC" id="2.4.1.122"/>
    </reaction>
</comment>
<comment type="function">
    <text evidence="18">Glycosyltransferase that generates the core 1 O-glycan Gal-beta1-3GalNAc-alpha1-Ser/Thr (T antigen), which is a precursor for many extended O-glycans in glycoproteins.</text>
</comment>
<evidence type="ECO:0000256" key="19">
    <source>
        <dbReference type="SAM" id="MobiDB-lite"/>
    </source>
</evidence>
<evidence type="ECO:0000256" key="13">
    <source>
        <dbReference type="ARBA" id="ARBA00022989"/>
    </source>
</evidence>
<keyword evidence="15" id="KW-1015">Disulfide bond</keyword>
<sequence>MKVVGSRFSFYAGFLVGILTLYLFLRQRSVTLQQMPLDQLHGHQQRSEDEGKQWKKERSALFNLEHPHHKGEDSYMADELYKKVRILCWVMTGPSNLETKARHVKSTWSRHCNIVVFMSSVEDPDFPTVGLGTKEGRDQLYWKTIRAFHYAYEHHAEEADWFLKADDDTYVIVDNLRWVLANYTPNEPIYFGRRFKPYTKQGYMSGGAGYVLSREALRRFVEGFKSKQCTHTTSVEDLAMGQCMEKVGVLAGDSRDTRQRETFHPFVPEQHLTVKFPKSFWYWSYCYYPITEGPNCCSDLSVSFHYVNAENMYLLEYYTYHLRAFGYGYRYQPPAPLGYSLKWDSSKEKEKELMSQGKDGKESDTPRTDMKQDPDALPADILPDDHPPRASENK</sequence>
<evidence type="ECO:0000256" key="11">
    <source>
        <dbReference type="ARBA" id="ARBA00022741"/>
    </source>
</evidence>
<dbReference type="EC" id="2.4.1.122" evidence="6"/>
<feature type="domain" description="Fringe-like glycosyltransferase" evidence="21">
    <location>
        <begin position="90"/>
        <end position="249"/>
    </location>
</feature>
<keyword evidence="12" id="KW-0735">Signal-anchor</keyword>
<feature type="region of interest" description="Disordered" evidence="19">
    <location>
        <begin position="350"/>
        <end position="394"/>
    </location>
</feature>
<evidence type="ECO:0000256" key="20">
    <source>
        <dbReference type="SAM" id="Phobius"/>
    </source>
</evidence>
<keyword evidence="8" id="KW-0808">Transferase</keyword>
<dbReference type="CTD" id="337131"/>
<evidence type="ECO:0000313" key="23">
    <source>
        <dbReference type="RefSeq" id="XP_029008048.1"/>
    </source>
</evidence>
<keyword evidence="13 20" id="KW-1133">Transmembrane helix</keyword>
<feature type="compositionally biased region" description="Basic and acidic residues" evidence="19">
    <location>
        <begin position="350"/>
        <end position="374"/>
    </location>
</feature>
<dbReference type="GO" id="GO:0016263">
    <property type="term" value="F:glycoprotein-N-acetylgalactosamine 3-beta-galactosyltransferase activity"/>
    <property type="evidence" value="ECO:0007669"/>
    <property type="project" value="UniProtKB-EC"/>
</dbReference>
<evidence type="ECO:0000256" key="2">
    <source>
        <dbReference type="ARBA" id="ARBA00004606"/>
    </source>
</evidence>
<dbReference type="GO" id="GO:0001525">
    <property type="term" value="P:angiogenesis"/>
    <property type="evidence" value="ECO:0007669"/>
    <property type="project" value="UniProtKB-ARBA"/>
</dbReference>